<dbReference type="Pfam" id="PF00005">
    <property type="entry name" value="ABC_tran"/>
    <property type="match status" value="2"/>
</dbReference>
<dbReference type="Proteomes" id="UP001500368">
    <property type="component" value="Unassembled WGS sequence"/>
</dbReference>
<dbReference type="InterPro" id="IPR003439">
    <property type="entry name" value="ABC_transporter-like_ATP-bd"/>
</dbReference>
<accession>A0ABP9FRA3</accession>
<dbReference type="GO" id="GO:0005524">
    <property type="term" value="F:ATP binding"/>
    <property type="evidence" value="ECO:0007669"/>
    <property type="project" value="UniProtKB-KW"/>
</dbReference>
<feature type="compositionally biased region" description="Basic residues" evidence="5">
    <location>
        <begin position="584"/>
        <end position="594"/>
    </location>
</feature>
<feature type="region of interest" description="Disordered" evidence="5">
    <location>
        <begin position="584"/>
        <end position="604"/>
    </location>
</feature>
<dbReference type="EMBL" id="BAABLW010000002">
    <property type="protein sequence ID" value="GAA4912535.1"/>
    <property type="molecule type" value="Genomic_DNA"/>
</dbReference>
<keyword evidence="8" id="KW-1185">Reference proteome</keyword>
<evidence type="ECO:0000256" key="4">
    <source>
        <dbReference type="ARBA" id="ARBA00022840"/>
    </source>
</evidence>
<dbReference type="InterPro" id="IPR017871">
    <property type="entry name" value="ABC_transporter-like_CS"/>
</dbReference>
<evidence type="ECO:0000313" key="7">
    <source>
        <dbReference type="EMBL" id="GAA4912535.1"/>
    </source>
</evidence>
<dbReference type="Gene3D" id="3.40.50.300">
    <property type="entry name" value="P-loop containing nucleotide triphosphate hydrolases"/>
    <property type="match status" value="2"/>
</dbReference>
<dbReference type="PANTHER" id="PTHR43776:SF7">
    <property type="entry name" value="D,D-DIPEPTIDE TRANSPORT ATP-BINDING PROTEIN DDPF-RELATED"/>
    <property type="match status" value="1"/>
</dbReference>
<keyword evidence="3" id="KW-0547">Nucleotide-binding</keyword>
<dbReference type="RefSeq" id="WP_345476415.1">
    <property type="nucleotide sequence ID" value="NZ_BAABLW010000002.1"/>
</dbReference>
<dbReference type="InterPro" id="IPR003593">
    <property type="entry name" value="AAA+_ATPase"/>
</dbReference>
<dbReference type="SUPFAM" id="SSF52540">
    <property type="entry name" value="P-loop containing nucleoside triphosphate hydrolases"/>
    <property type="match status" value="2"/>
</dbReference>
<evidence type="ECO:0000256" key="1">
    <source>
        <dbReference type="ARBA" id="ARBA00005417"/>
    </source>
</evidence>
<dbReference type="NCBIfam" id="NF008453">
    <property type="entry name" value="PRK11308.1"/>
    <property type="match status" value="2"/>
</dbReference>
<evidence type="ECO:0000259" key="6">
    <source>
        <dbReference type="PROSITE" id="PS50893"/>
    </source>
</evidence>
<dbReference type="InterPro" id="IPR027417">
    <property type="entry name" value="P-loop_NTPase"/>
</dbReference>
<dbReference type="Pfam" id="PF08352">
    <property type="entry name" value="oligo_HPY"/>
    <property type="match status" value="2"/>
</dbReference>
<reference evidence="8" key="1">
    <citation type="journal article" date="2019" name="Int. J. Syst. Evol. Microbiol.">
        <title>The Global Catalogue of Microorganisms (GCM) 10K type strain sequencing project: providing services to taxonomists for standard genome sequencing and annotation.</title>
        <authorList>
            <consortium name="The Broad Institute Genomics Platform"/>
            <consortium name="The Broad Institute Genome Sequencing Center for Infectious Disease"/>
            <person name="Wu L."/>
            <person name="Ma J."/>
        </authorList>
    </citation>
    <scope>NUCLEOTIDE SEQUENCE [LARGE SCALE GENOMIC DNA]</scope>
    <source>
        <strain evidence="8">JCM 19129</strain>
    </source>
</reference>
<proteinExistence type="inferred from homology"/>
<evidence type="ECO:0000256" key="3">
    <source>
        <dbReference type="ARBA" id="ARBA00022741"/>
    </source>
</evidence>
<name>A0ABP9FRA3_9MICC</name>
<dbReference type="NCBIfam" id="NF007739">
    <property type="entry name" value="PRK10419.1"/>
    <property type="match status" value="2"/>
</dbReference>
<gene>
    <name evidence="7" type="ORF">GCM10025790_03920</name>
</gene>
<organism evidence="7 8">
    <name type="scientific">Nesterenkonia rhizosphaerae</name>
    <dbReference type="NCBI Taxonomy" id="1348272"/>
    <lineage>
        <taxon>Bacteria</taxon>
        <taxon>Bacillati</taxon>
        <taxon>Actinomycetota</taxon>
        <taxon>Actinomycetes</taxon>
        <taxon>Micrococcales</taxon>
        <taxon>Micrococcaceae</taxon>
        <taxon>Nesterenkonia</taxon>
    </lineage>
</organism>
<feature type="domain" description="ABC transporter" evidence="6">
    <location>
        <begin position="330"/>
        <end position="573"/>
    </location>
</feature>
<feature type="region of interest" description="Disordered" evidence="5">
    <location>
        <begin position="289"/>
        <end position="324"/>
    </location>
</feature>
<dbReference type="PANTHER" id="PTHR43776">
    <property type="entry name" value="TRANSPORT ATP-BINDING PROTEIN"/>
    <property type="match status" value="1"/>
</dbReference>
<evidence type="ECO:0000256" key="5">
    <source>
        <dbReference type="SAM" id="MobiDB-lite"/>
    </source>
</evidence>
<sequence>MTVKELEKRRALREACAPDTQWSDRGSSEPVIDVEGLNVDFHYDRDGWKRVLHNVSFQIRPGECLALVGESGSGKSVTSRTLVGLTGDKSRVESRRMHFHGQEVGSLSDRQWQRIRGSNIGFVLQDALSSLDALRKVGQEIEEPLKLHTDLGKEQRRTQVIELLDKVGVPEPELRARQYPYELSGGQRQRALIASAIAASPGFLIADEPTTALDATVAAQILELLKHLKSDNGAMLLVSHDLSVVSNIADHIAVMNRGEIVEHGSAQQVLFDPQDEYTKALLGAIPSARSRGQRLSSESPFTTTRSTARGVARENRDEAQRHGHPSAPVIEVEHLTKRFLGPDGQERTVVDDISLDVRSGETLGVVGESGSGKTTLARIVLGVEAPSAGTVRVLGAEWDALRGRARKENRRRVQVVSQDPLGSFDPRHTVRKLLREALAVAGTVGRTAAAREKELMDLVRIEHSVLGRRPIDLSGGQRQRIAIARSLALDPDVIVADEPVSALDISVQAQVLDLFSDIQQEYGVAYLFISHDLGVINHVSDRILVMKDGQAVETGNVEEVFDSPQQEYTKTLLRAIPSLDEARRKHIGPAHRSHQAQLGPLRSR</sequence>
<feature type="compositionally biased region" description="Polar residues" evidence="5">
    <location>
        <begin position="293"/>
        <end position="307"/>
    </location>
</feature>
<dbReference type="PROSITE" id="PS50893">
    <property type="entry name" value="ABC_TRANSPORTER_2"/>
    <property type="match status" value="2"/>
</dbReference>
<feature type="compositionally biased region" description="Basic and acidic residues" evidence="5">
    <location>
        <begin position="311"/>
        <end position="321"/>
    </location>
</feature>
<keyword evidence="2" id="KW-0813">Transport</keyword>
<evidence type="ECO:0000256" key="2">
    <source>
        <dbReference type="ARBA" id="ARBA00022448"/>
    </source>
</evidence>
<keyword evidence="4 7" id="KW-0067">ATP-binding</keyword>
<dbReference type="PROSITE" id="PS00211">
    <property type="entry name" value="ABC_TRANSPORTER_1"/>
    <property type="match status" value="2"/>
</dbReference>
<dbReference type="InterPro" id="IPR050319">
    <property type="entry name" value="ABC_transp_ATP-bind"/>
</dbReference>
<comment type="similarity">
    <text evidence="1">Belongs to the ABC transporter superfamily.</text>
</comment>
<dbReference type="CDD" id="cd03257">
    <property type="entry name" value="ABC_NikE_OppD_transporters"/>
    <property type="match status" value="2"/>
</dbReference>
<dbReference type="SMART" id="SM00382">
    <property type="entry name" value="AAA"/>
    <property type="match status" value="2"/>
</dbReference>
<feature type="domain" description="ABC transporter" evidence="6">
    <location>
        <begin position="34"/>
        <end position="282"/>
    </location>
</feature>
<evidence type="ECO:0000313" key="8">
    <source>
        <dbReference type="Proteomes" id="UP001500368"/>
    </source>
</evidence>
<protein>
    <submittedName>
        <fullName evidence="7">ABC transporter ATP-binding protein</fullName>
    </submittedName>
</protein>
<dbReference type="InterPro" id="IPR013563">
    <property type="entry name" value="Oligopep_ABC_C"/>
</dbReference>
<comment type="caution">
    <text evidence="7">The sequence shown here is derived from an EMBL/GenBank/DDBJ whole genome shotgun (WGS) entry which is preliminary data.</text>
</comment>